<dbReference type="OrthoDB" id="269227at2759"/>
<protein>
    <recommendedName>
        <fullName evidence="3">Glucose-methanol-choline oxidoreductase C-terminal domain-containing protein</fullName>
    </recommendedName>
</protein>
<evidence type="ECO:0000256" key="1">
    <source>
        <dbReference type="ARBA" id="ARBA00001974"/>
    </source>
</evidence>
<feature type="domain" description="Glucose-methanol-choline oxidoreductase C-terminal" evidence="3">
    <location>
        <begin position="352"/>
        <end position="450"/>
    </location>
</feature>
<comment type="caution">
    <text evidence="4">The sequence shown here is derived from an EMBL/GenBank/DDBJ whole genome shotgun (WGS) entry which is preliminary data.</text>
</comment>
<dbReference type="SUPFAM" id="SSF54373">
    <property type="entry name" value="FAD-linked reductases, C-terminal domain"/>
    <property type="match status" value="1"/>
</dbReference>
<reference evidence="4" key="1">
    <citation type="submission" date="2020-11" db="EMBL/GenBank/DDBJ databases">
        <authorList>
            <consortium name="DOE Joint Genome Institute"/>
            <person name="Ahrendt S."/>
            <person name="Riley R."/>
            <person name="Andreopoulos W."/>
            <person name="Labutti K."/>
            <person name="Pangilinan J."/>
            <person name="Ruiz-Duenas F.J."/>
            <person name="Barrasa J.M."/>
            <person name="Sanchez-Garcia M."/>
            <person name="Camarero S."/>
            <person name="Miyauchi S."/>
            <person name="Serrano A."/>
            <person name="Linde D."/>
            <person name="Babiker R."/>
            <person name="Drula E."/>
            <person name="Ayuso-Fernandez I."/>
            <person name="Pacheco R."/>
            <person name="Padilla G."/>
            <person name="Ferreira P."/>
            <person name="Barriuso J."/>
            <person name="Kellner H."/>
            <person name="Castanera R."/>
            <person name="Alfaro M."/>
            <person name="Ramirez L."/>
            <person name="Pisabarro A.G."/>
            <person name="Kuo A."/>
            <person name="Tritt A."/>
            <person name="Lipzen A."/>
            <person name="He G."/>
            <person name="Yan M."/>
            <person name="Ng V."/>
            <person name="Cullen D."/>
            <person name="Martin F."/>
            <person name="Rosso M.-N."/>
            <person name="Henrissat B."/>
            <person name="Hibbett D."/>
            <person name="Martinez A.T."/>
            <person name="Grigoriev I.V."/>
        </authorList>
    </citation>
    <scope>NUCLEOTIDE SEQUENCE</scope>
    <source>
        <strain evidence="4">ATCC 90797</strain>
    </source>
</reference>
<dbReference type="GO" id="GO:0016614">
    <property type="term" value="F:oxidoreductase activity, acting on CH-OH group of donors"/>
    <property type="evidence" value="ECO:0007669"/>
    <property type="project" value="InterPro"/>
</dbReference>
<dbReference type="EMBL" id="MU154541">
    <property type="protein sequence ID" value="KAF9497848.1"/>
    <property type="molecule type" value="Genomic_DNA"/>
</dbReference>
<dbReference type="Gene3D" id="3.50.50.60">
    <property type="entry name" value="FAD/NAD(P)-binding domain"/>
    <property type="match status" value="1"/>
</dbReference>
<organism evidence="4 5">
    <name type="scientific">Pleurotus eryngii</name>
    <name type="common">Boletus of the steppes</name>
    <dbReference type="NCBI Taxonomy" id="5323"/>
    <lineage>
        <taxon>Eukaryota</taxon>
        <taxon>Fungi</taxon>
        <taxon>Dikarya</taxon>
        <taxon>Basidiomycota</taxon>
        <taxon>Agaricomycotina</taxon>
        <taxon>Agaricomycetes</taxon>
        <taxon>Agaricomycetidae</taxon>
        <taxon>Agaricales</taxon>
        <taxon>Pleurotineae</taxon>
        <taxon>Pleurotaceae</taxon>
        <taxon>Pleurotus</taxon>
    </lineage>
</organism>
<gene>
    <name evidence="4" type="ORF">BDN71DRAFT_1429263</name>
</gene>
<dbReference type="Pfam" id="PF05199">
    <property type="entry name" value="GMC_oxred_C"/>
    <property type="match status" value="1"/>
</dbReference>
<dbReference type="SUPFAM" id="SSF51905">
    <property type="entry name" value="FAD/NAD(P)-binding domain"/>
    <property type="match status" value="1"/>
</dbReference>
<comment type="cofactor">
    <cofactor evidence="1">
        <name>FAD</name>
        <dbReference type="ChEBI" id="CHEBI:57692"/>
    </cofactor>
</comment>
<evidence type="ECO:0000259" key="3">
    <source>
        <dbReference type="Pfam" id="PF05199"/>
    </source>
</evidence>
<dbReference type="PANTHER" id="PTHR11552:SF147">
    <property type="entry name" value="CHOLINE DEHYDROGENASE, MITOCHONDRIAL"/>
    <property type="match status" value="1"/>
</dbReference>
<dbReference type="Gene3D" id="3.30.410.40">
    <property type="match status" value="1"/>
</dbReference>
<dbReference type="InterPro" id="IPR007867">
    <property type="entry name" value="GMC_OxRtase_C"/>
</dbReference>
<dbReference type="GO" id="GO:0050660">
    <property type="term" value="F:flavin adenine dinucleotide binding"/>
    <property type="evidence" value="ECO:0007669"/>
    <property type="project" value="InterPro"/>
</dbReference>
<evidence type="ECO:0000256" key="2">
    <source>
        <dbReference type="ARBA" id="ARBA00010790"/>
    </source>
</evidence>
<dbReference type="InterPro" id="IPR012132">
    <property type="entry name" value="GMC_OxRdtase"/>
</dbReference>
<evidence type="ECO:0000313" key="5">
    <source>
        <dbReference type="Proteomes" id="UP000807025"/>
    </source>
</evidence>
<dbReference type="InterPro" id="IPR036188">
    <property type="entry name" value="FAD/NAD-bd_sf"/>
</dbReference>
<name>A0A9P6A2V8_PLEER</name>
<dbReference type="AlphaFoldDB" id="A0A9P6A2V8"/>
<accession>A0A9P6A2V8</accession>
<sequence>MPVDDTRSILCFLAKTTAFWRVDEPRELQIPRKVTTRRPAARIFKYPPSSSTRRDMLAWIGFGVILGRFSFGNVLMSASEMSTCYYFVVVGGGKASKSADRGTRLERATGSGEGVLDLEVPFLIPKLFTPARLSWNFTTLQAVLGGKSILYRRGHVWEAPLRQNGRGLESNITSRSMTGWQQNTISSESSSALYLDPRVIGRAILHVLLDHRLLPADITASSDVHFNGDEFKEIVDGDHAVRWLCEGSSHSRSFRRRQQQRIVRPWDQTIYHLPGVGQNLTEHPATVMQWFMNDTYAPERFTRNATLMGELLDEQKRKLSPERRLPRTISTETNWQLLERWRNYRHPRVPLNPLDHPVIDPAMLVHEFDRFALRETFRLIHRFITDIASVDFSDDDQLYGYFRHYATSAMHAVGSASMSPRGARWGVTDPDLKLQGVRGIRVVDASVIVDSIRLLVECTQR</sequence>
<dbReference type="Proteomes" id="UP000807025">
    <property type="component" value="Unassembled WGS sequence"/>
</dbReference>
<dbReference type="PANTHER" id="PTHR11552">
    <property type="entry name" value="GLUCOSE-METHANOL-CHOLINE GMC OXIDOREDUCTASE"/>
    <property type="match status" value="1"/>
</dbReference>
<evidence type="ECO:0000313" key="4">
    <source>
        <dbReference type="EMBL" id="KAF9497848.1"/>
    </source>
</evidence>
<keyword evidence="5" id="KW-1185">Reference proteome</keyword>
<proteinExistence type="inferred from homology"/>
<comment type="similarity">
    <text evidence="2">Belongs to the GMC oxidoreductase family.</text>
</comment>